<feature type="transmembrane region" description="Helical" evidence="6">
    <location>
        <begin position="34"/>
        <end position="53"/>
    </location>
</feature>
<feature type="transmembrane region" description="Helical" evidence="6">
    <location>
        <begin position="250"/>
        <end position="269"/>
    </location>
</feature>
<evidence type="ECO:0000256" key="5">
    <source>
        <dbReference type="ARBA" id="ARBA00023136"/>
    </source>
</evidence>
<evidence type="ECO:0000256" key="4">
    <source>
        <dbReference type="ARBA" id="ARBA00022989"/>
    </source>
</evidence>
<dbReference type="AlphaFoldDB" id="A0A507CPJ6"/>
<evidence type="ECO:0000256" key="3">
    <source>
        <dbReference type="ARBA" id="ARBA00022692"/>
    </source>
</evidence>
<feature type="transmembrane region" description="Helical" evidence="6">
    <location>
        <begin position="123"/>
        <end position="142"/>
    </location>
</feature>
<dbReference type="InterPro" id="IPR036259">
    <property type="entry name" value="MFS_trans_sf"/>
</dbReference>
<evidence type="ECO:0000256" key="2">
    <source>
        <dbReference type="ARBA" id="ARBA00022448"/>
    </source>
</evidence>
<dbReference type="OrthoDB" id="2149875at2759"/>
<evidence type="ECO:0000313" key="8">
    <source>
        <dbReference type="EMBL" id="TPX41057.1"/>
    </source>
</evidence>
<dbReference type="InterPro" id="IPR020846">
    <property type="entry name" value="MFS_dom"/>
</dbReference>
<evidence type="ECO:0000259" key="7">
    <source>
        <dbReference type="PROSITE" id="PS50850"/>
    </source>
</evidence>
<feature type="domain" description="Major facilitator superfamily (MFS) profile" evidence="7">
    <location>
        <begin position="1"/>
        <end position="277"/>
    </location>
</feature>
<keyword evidence="9" id="KW-1185">Reference proteome</keyword>
<evidence type="ECO:0000256" key="1">
    <source>
        <dbReference type="ARBA" id="ARBA00004127"/>
    </source>
</evidence>
<gene>
    <name evidence="8" type="ORF">CcCBS67573_g10594</name>
</gene>
<keyword evidence="3 6" id="KW-0812">Transmembrane</keyword>
<dbReference type="GO" id="GO:0022857">
    <property type="term" value="F:transmembrane transporter activity"/>
    <property type="evidence" value="ECO:0007669"/>
    <property type="project" value="InterPro"/>
</dbReference>
<protein>
    <recommendedName>
        <fullName evidence="7">Major facilitator superfamily (MFS) profile domain-containing protein</fullName>
    </recommendedName>
</protein>
<organism evidence="8 9">
    <name type="scientific">Chytriomyces confervae</name>
    <dbReference type="NCBI Taxonomy" id="246404"/>
    <lineage>
        <taxon>Eukaryota</taxon>
        <taxon>Fungi</taxon>
        <taxon>Fungi incertae sedis</taxon>
        <taxon>Chytridiomycota</taxon>
        <taxon>Chytridiomycota incertae sedis</taxon>
        <taxon>Chytridiomycetes</taxon>
        <taxon>Chytridiales</taxon>
        <taxon>Chytriomycetaceae</taxon>
        <taxon>Chytriomyces</taxon>
    </lineage>
</organism>
<dbReference type="PANTHER" id="PTHR23501:SF191">
    <property type="entry name" value="VACUOLAR BASIC AMINO ACID TRANSPORTER 4"/>
    <property type="match status" value="1"/>
</dbReference>
<dbReference type="STRING" id="246404.A0A507CPJ6"/>
<dbReference type="PROSITE" id="PS50850">
    <property type="entry name" value="MFS"/>
    <property type="match status" value="1"/>
</dbReference>
<dbReference type="GO" id="GO:0005886">
    <property type="term" value="C:plasma membrane"/>
    <property type="evidence" value="ECO:0007669"/>
    <property type="project" value="TreeGrafter"/>
</dbReference>
<dbReference type="SUPFAM" id="SSF103473">
    <property type="entry name" value="MFS general substrate transporter"/>
    <property type="match status" value="1"/>
</dbReference>
<comment type="caution">
    <text evidence="8">The sequence shown here is derived from an EMBL/GenBank/DDBJ whole genome shotgun (WGS) entry which is preliminary data.</text>
</comment>
<keyword evidence="5 6" id="KW-0472">Membrane</keyword>
<comment type="subcellular location">
    <subcellularLocation>
        <location evidence="1">Endomembrane system</location>
        <topology evidence="1">Multi-pass membrane protein</topology>
    </subcellularLocation>
</comment>
<proteinExistence type="predicted"/>
<feature type="transmembrane region" description="Helical" evidence="6">
    <location>
        <begin position="154"/>
        <end position="183"/>
    </location>
</feature>
<sequence length="278" mass="29604">MFPVCTAIFIFIELRVAREPIVPAALFINSSIPALLVVAFCVGGAFFSAVYYISLFFQVVNGETATNAGVKTIPLVFGVVVLSIGSGITISKTGRYKMFLYIGPVFMTAGAVLISYLDVNSLLVQKIFYLFIFGIGGGSMIQTRILAIQAAVPIQLIAIATAVSQTFMTLGGAFGISVLGTIFNNVIESNVKNYPTLSAAIETLEKAGIPADPTNVLALVGKIHGNPILANVAAKASDEVIALFTGAFHIAYLTLLVFPLTVLVMTLFIKEVSMRQKH</sequence>
<dbReference type="Gene3D" id="1.20.1250.20">
    <property type="entry name" value="MFS general substrate transporter like domains"/>
    <property type="match status" value="1"/>
</dbReference>
<keyword evidence="4 6" id="KW-1133">Transmembrane helix</keyword>
<dbReference type="GO" id="GO:0012505">
    <property type="term" value="C:endomembrane system"/>
    <property type="evidence" value="ECO:0007669"/>
    <property type="project" value="UniProtKB-SubCell"/>
</dbReference>
<feature type="transmembrane region" description="Helical" evidence="6">
    <location>
        <begin position="98"/>
        <end position="117"/>
    </location>
</feature>
<feature type="transmembrane region" description="Helical" evidence="6">
    <location>
        <begin position="73"/>
        <end position="91"/>
    </location>
</feature>
<evidence type="ECO:0000256" key="6">
    <source>
        <dbReference type="SAM" id="Phobius"/>
    </source>
</evidence>
<reference evidence="8 9" key="1">
    <citation type="journal article" date="2019" name="Sci. Rep.">
        <title>Comparative genomics of chytrid fungi reveal insights into the obligate biotrophic and pathogenic lifestyle of Synchytrium endobioticum.</title>
        <authorList>
            <person name="van de Vossenberg B.T.L.H."/>
            <person name="Warris S."/>
            <person name="Nguyen H.D.T."/>
            <person name="van Gent-Pelzer M.P.E."/>
            <person name="Joly D.L."/>
            <person name="van de Geest H.C."/>
            <person name="Bonants P.J.M."/>
            <person name="Smith D.S."/>
            <person name="Levesque C.A."/>
            <person name="van der Lee T.A.J."/>
        </authorList>
    </citation>
    <scope>NUCLEOTIDE SEQUENCE [LARGE SCALE GENOMIC DNA]</scope>
    <source>
        <strain evidence="8 9">CBS 675.73</strain>
    </source>
</reference>
<evidence type="ECO:0000313" key="9">
    <source>
        <dbReference type="Proteomes" id="UP000320333"/>
    </source>
</evidence>
<dbReference type="PANTHER" id="PTHR23501">
    <property type="entry name" value="MAJOR FACILITATOR SUPERFAMILY"/>
    <property type="match status" value="1"/>
</dbReference>
<dbReference type="EMBL" id="QEAP01001765">
    <property type="protein sequence ID" value="TPX41057.1"/>
    <property type="molecule type" value="Genomic_DNA"/>
</dbReference>
<dbReference type="Proteomes" id="UP000320333">
    <property type="component" value="Unassembled WGS sequence"/>
</dbReference>
<accession>A0A507CPJ6</accession>
<keyword evidence="2" id="KW-0813">Transport</keyword>
<name>A0A507CPJ6_9FUNG</name>